<gene>
    <name evidence="2" type="ORF">BLNAU_11793</name>
</gene>
<proteinExistence type="predicted"/>
<sequence>MYHSSPRVMTDVDSYAQSLLGGRSAAFTPPASPYAAYRSDQDVLFPSQNHSPTSFDDDYCVGFADPEFWAFRGHPIDETIPDESFSTQNPSAQQDERNEAVNGRAEMKQGFSTPSYEELRHPDAYRSSPPVAQMQQMTASPQLALPSPFTLPSPFACCPNAGRSRTRKRTRRQPANAQRDGAPAKKPKKGAQMDGQLSGLTVGEGESMDVFGKSHVRVGKGTVRIDVAGLAVRREVEINQEFVEKGRIRRNTQTGSGKEEQGSKKKTSVQISKECIQSVTIDRDVYKRTSFVRLSFLVRDTGKRKPCKKGTNDKWNPVSALFDLVDSNVTDRHAVSLELKIKRATNALRKYLCFLNSSFQEKLE</sequence>
<feature type="region of interest" description="Disordered" evidence="1">
    <location>
        <begin position="79"/>
        <end position="105"/>
    </location>
</feature>
<feature type="region of interest" description="Disordered" evidence="1">
    <location>
        <begin position="157"/>
        <end position="203"/>
    </location>
</feature>
<dbReference type="Proteomes" id="UP001281761">
    <property type="component" value="Unassembled WGS sequence"/>
</dbReference>
<feature type="compositionally biased region" description="Polar residues" evidence="1">
    <location>
        <begin position="84"/>
        <end position="93"/>
    </location>
</feature>
<accession>A0ABQ9XP91</accession>
<keyword evidence="3" id="KW-1185">Reference proteome</keyword>
<organism evidence="2 3">
    <name type="scientific">Blattamonas nauphoetae</name>
    <dbReference type="NCBI Taxonomy" id="2049346"/>
    <lineage>
        <taxon>Eukaryota</taxon>
        <taxon>Metamonada</taxon>
        <taxon>Preaxostyla</taxon>
        <taxon>Oxymonadida</taxon>
        <taxon>Blattamonas</taxon>
    </lineage>
</organism>
<reference evidence="2 3" key="1">
    <citation type="journal article" date="2022" name="bioRxiv">
        <title>Genomics of Preaxostyla Flagellates Illuminates Evolutionary Transitions and the Path Towards Mitochondrial Loss.</title>
        <authorList>
            <person name="Novak L.V.F."/>
            <person name="Treitli S.C."/>
            <person name="Pyrih J."/>
            <person name="Halakuc P."/>
            <person name="Pipaliya S.V."/>
            <person name="Vacek V."/>
            <person name="Brzon O."/>
            <person name="Soukal P."/>
            <person name="Eme L."/>
            <person name="Dacks J.B."/>
            <person name="Karnkowska A."/>
            <person name="Elias M."/>
            <person name="Hampl V."/>
        </authorList>
    </citation>
    <scope>NUCLEOTIDE SEQUENCE [LARGE SCALE GENOMIC DNA]</scope>
    <source>
        <strain evidence="2">NAU3</strain>
        <tissue evidence="2">Gut</tissue>
    </source>
</reference>
<dbReference type="EMBL" id="JARBJD010000093">
    <property type="protein sequence ID" value="KAK2953330.1"/>
    <property type="molecule type" value="Genomic_DNA"/>
</dbReference>
<evidence type="ECO:0000313" key="2">
    <source>
        <dbReference type="EMBL" id="KAK2953330.1"/>
    </source>
</evidence>
<protein>
    <submittedName>
        <fullName evidence="2">Uncharacterized protein</fullName>
    </submittedName>
</protein>
<name>A0ABQ9XP91_9EUKA</name>
<comment type="caution">
    <text evidence="2">The sequence shown here is derived from an EMBL/GenBank/DDBJ whole genome shotgun (WGS) entry which is preliminary data.</text>
</comment>
<evidence type="ECO:0000313" key="3">
    <source>
        <dbReference type="Proteomes" id="UP001281761"/>
    </source>
</evidence>
<evidence type="ECO:0000256" key="1">
    <source>
        <dbReference type="SAM" id="MobiDB-lite"/>
    </source>
</evidence>